<dbReference type="PANTHER" id="PTHR13693:SF100">
    <property type="entry name" value="8-AMINO-7-OXONONANOATE SYNTHASE"/>
    <property type="match status" value="1"/>
</dbReference>
<reference evidence="12 13" key="1">
    <citation type="submission" date="2020-02" db="EMBL/GenBank/DDBJ databases">
        <title>Genome sequencing for Kineobactrum sp. M2.</title>
        <authorList>
            <person name="Park S.-J."/>
        </authorList>
    </citation>
    <scope>NUCLEOTIDE SEQUENCE [LARGE SCALE GENOMIC DNA]</scope>
    <source>
        <strain evidence="12 13">M2</strain>
    </source>
</reference>
<feature type="domain" description="Aminotransferase class I/classII large" evidence="11">
    <location>
        <begin position="47"/>
        <end position="387"/>
    </location>
</feature>
<dbReference type="InterPro" id="IPR015424">
    <property type="entry name" value="PyrdxlP-dep_Trfase"/>
</dbReference>
<dbReference type="GO" id="GO:0030170">
    <property type="term" value="F:pyridoxal phosphate binding"/>
    <property type="evidence" value="ECO:0007669"/>
    <property type="project" value="UniProtKB-UniRule"/>
</dbReference>
<dbReference type="Gene3D" id="3.90.1150.10">
    <property type="entry name" value="Aspartate Aminotransferase, domain 1"/>
    <property type="match status" value="1"/>
</dbReference>
<dbReference type="RefSeq" id="WP_163495300.1">
    <property type="nucleotide sequence ID" value="NZ_CP048711.1"/>
</dbReference>
<keyword evidence="12" id="KW-0012">Acyltransferase</keyword>
<dbReference type="InterPro" id="IPR004839">
    <property type="entry name" value="Aminotransferase_I/II_large"/>
</dbReference>
<evidence type="ECO:0000256" key="10">
    <source>
        <dbReference type="PIRSR" id="PIRSR604723-51"/>
    </source>
</evidence>
<keyword evidence="13" id="KW-1185">Reference proteome</keyword>
<evidence type="ECO:0000256" key="1">
    <source>
        <dbReference type="ARBA" id="ARBA00001933"/>
    </source>
</evidence>
<evidence type="ECO:0000256" key="2">
    <source>
        <dbReference type="ARBA" id="ARBA00004746"/>
    </source>
</evidence>
<dbReference type="Gene3D" id="3.40.640.10">
    <property type="entry name" value="Type I PLP-dependent aspartate aminotransferase-like (Major domain)"/>
    <property type="match status" value="1"/>
</dbReference>
<comment type="cofactor">
    <cofactor evidence="1 9 10">
        <name>pyridoxal 5'-phosphate</name>
        <dbReference type="ChEBI" id="CHEBI:597326"/>
    </cofactor>
</comment>
<dbReference type="EMBL" id="CP048711">
    <property type="protein sequence ID" value="QIB65859.1"/>
    <property type="molecule type" value="Genomic_DNA"/>
</dbReference>
<dbReference type="KEGG" id="kim:G3T16_10945"/>
<dbReference type="HAMAP" id="MF_01693">
    <property type="entry name" value="BioF_aminotrans_2"/>
    <property type="match status" value="1"/>
</dbReference>
<keyword evidence="5 9" id="KW-0808">Transferase</keyword>
<accession>A0A6C0U345</accession>
<dbReference type="InterPro" id="IPR015421">
    <property type="entry name" value="PyrdxlP-dep_Trfase_major"/>
</dbReference>
<feature type="binding site" evidence="9">
    <location>
        <position position="28"/>
    </location>
    <ligand>
        <name>substrate</name>
    </ligand>
</feature>
<name>A0A6C0U345_9GAMM</name>
<evidence type="ECO:0000256" key="6">
    <source>
        <dbReference type="ARBA" id="ARBA00022756"/>
    </source>
</evidence>
<feature type="binding site" evidence="9">
    <location>
        <position position="140"/>
    </location>
    <ligand>
        <name>substrate</name>
    </ligand>
</feature>
<protein>
    <recommendedName>
        <fullName evidence="9">8-amino-7-oxononanoate synthase</fullName>
        <shortName evidence="9">AONS</shortName>
        <ecNumber evidence="9">2.3.1.47</ecNumber>
    </recommendedName>
    <alternativeName>
        <fullName evidence="9">7-keto-8-amino-pelargonic acid synthase</fullName>
        <shortName evidence="9">7-KAP synthase</shortName>
        <shortName evidence="9">KAPA synthase</shortName>
    </alternativeName>
    <alternativeName>
        <fullName evidence="9">8-amino-7-ketopelargonate synthase</fullName>
    </alternativeName>
</protein>
<dbReference type="Pfam" id="PF00155">
    <property type="entry name" value="Aminotran_1_2"/>
    <property type="match status" value="1"/>
</dbReference>
<evidence type="ECO:0000256" key="8">
    <source>
        <dbReference type="ARBA" id="ARBA00047715"/>
    </source>
</evidence>
<feature type="binding site" evidence="9">
    <location>
        <position position="185"/>
    </location>
    <ligand>
        <name>pyridoxal 5'-phosphate</name>
        <dbReference type="ChEBI" id="CHEBI:597326"/>
    </ligand>
</feature>
<dbReference type="GO" id="GO:0008710">
    <property type="term" value="F:8-amino-7-oxononanoate synthase activity"/>
    <property type="evidence" value="ECO:0007669"/>
    <property type="project" value="UniProtKB-UniRule"/>
</dbReference>
<dbReference type="InterPro" id="IPR015422">
    <property type="entry name" value="PyrdxlP-dep_Trfase_small"/>
</dbReference>
<dbReference type="InterPro" id="IPR004723">
    <property type="entry name" value="AONS_Archaea/Proteobacteria"/>
</dbReference>
<dbReference type="InterPro" id="IPR001917">
    <property type="entry name" value="Aminotrans_II_pyridoxalP_BS"/>
</dbReference>
<dbReference type="UniPathway" id="UPA00078"/>
<evidence type="ECO:0000256" key="7">
    <source>
        <dbReference type="ARBA" id="ARBA00022898"/>
    </source>
</evidence>
<comment type="subunit">
    <text evidence="4 9">Homodimer.</text>
</comment>
<dbReference type="SUPFAM" id="SSF53383">
    <property type="entry name" value="PLP-dependent transferases"/>
    <property type="match status" value="1"/>
</dbReference>
<keyword evidence="7 9" id="KW-0663">Pyridoxal phosphate</keyword>
<comment type="catalytic activity">
    <reaction evidence="8 9">
        <text>6-carboxyhexanoyl-[ACP] + L-alanine + H(+) = (8S)-8-amino-7-oxononanoate + holo-[ACP] + CO2</text>
        <dbReference type="Rhea" id="RHEA:42288"/>
        <dbReference type="Rhea" id="RHEA-COMP:9685"/>
        <dbReference type="Rhea" id="RHEA-COMP:9955"/>
        <dbReference type="ChEBI" id="CHEBI:15378"/>
        <dbReference type="ChEBI" id="CHEBI:16526"/>
        <dbReference type="ChEBI" id="CHEBI:57972"/>
        <dbReference type="ChEBI" id="CHEBI:64479"/>
        <dbReference type="ChEBI" id="CHEBI:78846"/>
        <dbReference type="ChEBI" id="CHEBI:149468"/>
        <dbReference type="EC" id="2.3.1.47"/>
    </reaction>
</comment>
<evidence type="ECO:0000256" key="3">
    <source>
        <dbReference type="ARBA" id="ARBA00010008"/>
    </source>
</evidence>
<evidence type="ECO:0000313" key="13">
    <source>
        <dbReference type="Proteomes" id="UP000477680"/>
    </source>
</evidence>
<feature type="binding site" evidence="9">
    <location>
        <position position="359"/>
    </location>
    <ligand>
        <name>substrate</name>
    </ligand>
</feature>
<organism evidence="12 13">
    <name type="scientific">Kineobactrum salinum</name>
    <dbReference type="NCBI Taxonomy" id="2708301"/>
    <lineage>
        <taxon>Bacteria</taxon>
        <taxon>Pseudomonadati</taxon>
        <taxon>Pseudomonadota</taxon>
        <taxon>Gammaproteobacteria</taxon>
        <taxon>Cellvibrionales</taxon>
        <taxon>Halieaceae</taxon>
        <taxon>Kineobactrum</taxon>
    </lineage>
</organism>
<comment type="pathway">
    <text evidence="2 9">Cofactor biosynthesis; biotin biosynthesis.</text>
</comment>
<dbReference type="InterPro" id="IPR022834">
    <property type="entry name" value="AONS_Proteobacteria"/>
</dbReference>
<comment type="function">
    <text evidence="9">Catalyzes the decarboxylative condensation of pimeloyl-[acyl-carrier protein] and L-alanine to produce 8-amino-7-oxononanoate (AON), [acyl-carrier protein], and carbon dioxide.</text>
</comment>
<dbReference type="Proteomes" id="UP000477680">
    <property type="component" value="Chromosome"/>
</dbReference>
<dbReference type="InterPro" id="IPR050087">
    <property type="entry name" value="AON_synthase_class-II"/>
</dbReference>
<gene>
    <name evidence="9 12" type="primary">bioF</name>
    <name evidence="12" type="ORF">G3T16_10945</name>
</gene>
<proteinExistence type="inferred from homology"/>
<comment type="similarity">
    <text evidence="3 9">Belongs to the class-II pyridoxal-phosphate-dependent aminotransferase family. BioF subfamily.</text>
</comment>
<feature type="binding site" evidence="9">
    <location>
        <position position="213"/>
    </location>
    <ligand>
        <name>pyridoxal 5'-phosphate</name>
        <dbReference type="ChEBI" id="CHEBI:597326"/>
    </ligand>
</feature>
<dbReference type="EC" id="2.3.1.47" evidence="9"/>
<dbReference type="PROSITE" id="PS00599">
    <property type="entry name" value="AA_TRANSFER_CLASS_2"/>
    <property type="match status" value="1"/>
</dbReference>
<evidence type="ECO:0000256" key="4">
    <source>
        <dbReference type="ARBA" id="ARBA00011738"/>
    </source>
</evidence>
<feature type="binding site" evidence="9">
    <location>
        <position position="242"/>
    </location>
    <ligand>
        <name>pyridoxal 5'-phosphate</name>
        <dbReference type="ChEBI" id="CHEBI:597326"/>
    </ligand>
</feature>
<dbReference type="PANTHER" id="PTHR13693">
    <property type="entry name" value="CLASS II AMINOTRANSFERASE/8-AMINO-7-OXONONANOATE SYNTHASE"/>
    <property type="match status" value="1"/>
</dbReference>
<evidence type="ECO:0000259" key="11">
    <source>
        <dbReference type="Pfam" id="PF00155"/>
    </source>
</evidence>
<dbReference type="CDD" id="cd06454">
    <property type="entry name" value="KBL_like"/>
    <property type="match status" value="1"/>
</dbReference>
<dbReference type="AlphaFoldDB" id="A0A6C0U345"/>
<dbReference type="GO" id="GO:0009102">
    <property type="term" value="P:biotin biosynthetic process"/>
    <property type="evidence" value="ECO:0007669"/>
    <property type="project" value="UniProtKB-UniRule"/>
</dbReference>
<feature type="binding site" evidence="9">
    <location>
        <begin position="115"/>
        <end position="116"/>
    </location>
    <ligand>
        <name>pyridoxal 5'-phosphate</name>
        <dbReference type="ChEBI" id="CHEBI:597326"/>
    </ligand>
</feature>
<sequence length="394" mass="41809">MTPGQPVDLFRQRLGAVLDQRRATGLYRQCLTLESAQGPLIQLAGREYLNFCSNDYLGLAAHPRVVESLCRAARRYGVGSGASHLVCGHSAPHRELEQALAEFTGRQRALLFSSGYAANTGVLQALLQPGDTVLQDRLNHASLLDGGLHSGARFRRFPHNDCDALARRLAQAPGPALVAVDGVFSMDGDSAPLVELARVCRQRPAWLMVDDAHGFGVLGPTGAGSVEAAGLGEPEVPVLMATLGKALGTAGAFIAGSELLVEALIQSTRNYIYTTAMPPAVAAASLTALTLLREEAWRRDHLAALIGQFRRGAEALQLPLMDSGSAIQPLLVGDARAAVGISEALRQRGILVSAIRPPTVPADTSRLRITLSAAHTPAQLEQLLQTLADCWPHA</sequence>
<evidence type="ECO:0000256" key="9">
    <source>
        <dbReference type="HAMAP-Rule" id="MF_01693"/>
    </source>
</evidence>
<keyword evidence="6 9" id="KW-0093">Biotin biosynthesis</keyword>
<evidence type="ECO:0000313" key="12">
    <source>
        <dbReference type="EMBL" id="QIB65859.1"/>
    </source>
</evidence>
<feature type="modified residue" description="N6-(pyridoxal phosphate)lysine" evidence="9 10">
    <location>
        <position position="245"/>
    </location>
</feature>
<evidence type="ECO:0000256" key="5">
    <source>
        <dbReference type="ARBA" id="ARBA00022679"/>
    </source>
</evidence>
<dbReference type="NCBIfam" id="TIGR00858">
    <property type="entry name" value="bioF"/>
    <property type="match status" value="1"/>
</dbReference>